<proteinExistence type="predicted"/>
<evidence type="ECO:0000256" key="1">
    <source>
        <dbReference type="SAM" id="Phobius"/>
    </source>
</evidence>
<feature type="transmembrane region" description="Helical" evidence="1">
    <location>
        <begin position="119"/>
        <end position="138"/>
    </location>
</feature>
<dbReference type="EMBL" id="REFW01000004">
    <property type="protein sequence ID" value="RMB58278.1"/>
    <property type="molecule type" value="Genomic_DNA"/>
</dbReference>
<feature type="transmembrane region" description="Helical" evidence="1">
    <location>
        <begin position="163"/>
        <end position="191"/>
    </location>
</feature>
<evidence type="ECO:0000313" key="3">
    <source>
        <dbReference type="Proteomes" id="UP000275256"/>
    </source>
</evidence>
<dbReference type="Pfam" id="PF13430">
    <property type="entry name" value="DUF4112"/>
    <property type="match status" value="1"/>
</dbReference>
<dbReference type="OrthoDB" id="513552at2"/>
<comment type="caution">
    <text evidence="2">The sequence shown here is derived from an EMBL/GenBank/DDBJ whole genome shotgun (WGS) entry which is preliminary data.</text>
</comment>
<evidence type="ECO:0000313" key="2">
    <source>
        <dbReference type="EMBL" id="RMB58278.1"/>
    </source>
</evidence>
<organism evidence="2 3">
    <name type="scientific">Tessaracoccus antarcticus</name>
    <dbReference type="NCBI Taxonomy" id="2479848"/>
    <lineage>
        <taxon>Bacteria</taxon>
        <taxon>Bacillati</taxon>
        <taxon>Actinomycetota</taxon>
        <taxon>Actinomycetes</taxon>
        <taxon>Propionibacteriales</taxon>
        <taxon>Propionibacteriaceae</taxon>
        <taxon>Tessaracoccus</taxon>
    </lineage>
</organism>
<keyword evidence="3" id="KW-1185">Reference proteome</keyword>
<dbReference type="Proteomes" id="UP000275256">
    <property type="component" value="Unassembled WGS sequence"/>
</dbReference>
<dbReference type="AlphaFoldDB" id="A0A3M0G0Y8"/>
<sequence length="198" mass="21528">MNDAPDPDTSSLHRARRLAREALEGRVPGAPVDADGLPSTLLPLPPGSPARVSRTIAWVLDDLIRVPGTRIRFGVDPIVTLIPFAGTAVGAVMGTVILVDAVRLRTPVPVVARMVGNYVIDWLLGLVPFIGAFFDAAYRSNHKNFTLLERTIADRDQVRRRTLWYWIGILAMVLVVLAVIVAVPVALLLWLDRAVTGG</sequence>
<dbReference type="PANTHER" id="PTHR35519">
    <property type="entry name" value="MEMBRANE PROTEINS"/>
    <property type="match status" value="1"/>
</dbReference>
<keyword evidence="1" id="KW-0472">Membrane</keyword>
<keyword evidence="1" id="KW-0812">Transmembrane</keyword>
<accession>A0A3M0G0Y8</accession>
<dbReference type="RefSeq" id="WP_121902316.1">
    <property type="nucleotide sequence ID" value="NZ_REFW01000004.1"/>
</dbReference>
<feature type="transmembrane region" description="Helical" evidence="1">
    <location>
        <begin position="78"/>
        <end position="99"/>
    </location>
</feature>
<dbReference type="InterPro" id="IPR025187">
    <property type="entry name" value="DUF4112"/>
</dbReference>
<gene>
    <name evidence="2" type="ORF">EAX62_13840</name>
</gene>
<protein>
    <submittedName>
        <fullName evidence="2">DUF4112 domain-containing protein</fullName>
    </submittedName>
</protein>
<keyword evidence="1" id="KW-1133">Transmembrane helix</keyword>
<name>A0A3M0G0Y8_9ACTN</name>
<dbReference type="PANTHER" id="PTHR35519:SF2">
    <property type="entry name" value="PH DOMAIN PROTEIN"/>
    <property type="match status" value="1"/>
</dbReference>
<reference evidence="2 3" key="1">
    <citation type="submission" date="2018-10" db="EMBL/GenBank/DDBJ databases">
        <title>Tessaracoccus antarcticuss sp. nov., isolated from sediment.</title>
        <authorList>
            <person name="Zhou L.Y."/>
            <person name="Du Z.J."/>
        </authorList>
    </citation>
    <scope>NUCLEOTIDE SEQUENCE [LARGE SCALE GENOMIC DNA]</scope>
    <source>
        <strain evidence="2 3">JDX10</strain>
    </source>
</reference>